<feature type="compositionally biased region" description="Basic and acidic residues" evidence="2">
    <location>
        <begin position="163"/>
        <end position="172"/>
    </location>
</feature>
<sequence>MDVSSPLLLPRAPASVTNARRSLCADLETAGIDDATISDAVLVLSELLSNALRHAAPLPEPFPPDSVRVTWRVRRTGHARDGTGDIEIAICDGGGATLPRIARPSISALGGRGLGIVERVAARWGTEVEDQVTTVWAVLPYPAEASDVEPDGAVPRSGVAEPARSEGYEHGPRVANPGPRERGVSPDHGFLTTG</sequence>
<dbReference type="RefSeq" id="WP_123202295.1">
    <property type="nucleotide sequence ID" value="NZ_RJMB01000017.1"/>
</dbReference>
<accession>A0A3N0E663</accession>
<dbReference type="GO" id="GO:0004674">
    <property type="term" value="F:protein serine/threonine kinase activity"/>
    <property type="evidence" value="ECO:0007669"/>
    <property type="project" value="UniProtKB-KW"/>
</dbReference>
<comment type="caution">
    <text evidence="4">The sequence shown here is derived from an EMBL/GenBank/DDBJ whole genome shotgun (WGS) entry which is preliminary data.</text>
</comment>
<reference evidence="4 5" key="1">
    <citation type="submission" date="2018-11" db="EMBL/GenBank/DDBJ databases">
        <title>The genome draft of YIM 96095.</title>
        <authorList>
            <person name="Tang S.-K."/>
            <person name="Chunyu W.-X."/>
            <person name="Feng Y.-Z."/>
        </authorList>
    </citation>
    <scope>NUCLEOTIDE SEQUENCE [LARGE SCALE GENOMIC DNA]</scope>
    <source>
        <strain evidence="4 5">YIM 96095</strain>
    </source>
</reference>
<name>A0A3N0E663_9ACTN</name>
<dbReference type="SUPFAM" id="SSF55874">
    <property type="entry name" value="ATPase domain of HSP90 chaperone/DNA topoisomerase II/histidine kinase"/>
    <property type="match status" value="1"/>
</dbReference>
<dbReference type="EMBL" id="RJMB01000017">
    <property type="protein sequence ID" value="RNL83327.1"/>
    <property type="molecule type" value="Genomic_DNA"/>
</dbReference>
<dbReference type="OrthoDB" id="3473090at2"/>
<gene>
    <name evidence="4" type="ORF">EFW17_16470</name>
</gene>
<evidence type="ECO:0000313" key="5">
    <source>
        <dbReference type="Proteomes" id="UP000269198"/>
    </source>
</evidence>
<evidence type="ECO:0000259" key="3">
    <source>
        <dbReference type="Pfam" id="PF13581"/>
    </source>
</evidence>
<evidence type="ECO:0000313" key="4">
    <source>
        <dbReference type="EMBL" id="RNL83327.1"/>
    </source>
</evidence>
<keyword evidence="1" id="KW-0418">Kinase</keyword>
<feature type="region of interest" description="Disordered" evidence="2">
    <location>
        <begin position="146"/>
        <end position="194"/>
    </location>
</feature>
<keyword evidence="5" id="KW-1185">Reference proteome</keyword>
<dbReference type="InterPro" id="IPR036890">
    <property type="entry name" value="HATPase_C_sf"/>
</dbReference>
<dbReference type="Pfam" id="PF13581">
    <property type="entry name" value="HATPase_c_2"/>
    <property type="match status" value="1"/>
</dbReference>
<keyword evidence="4" id="KW-0067">ATP-binding</keyword>
<keyword evidence="1" id="KW-0808">Transferase</keyword>
<dbReference type="InterPro" id="IPR003594">
    <property type="entry name" value="HATPase_dom"/>
</dbReference>
<dbReference type="PANTHER" id="PTHR35526">
    <property type="entry name" value="ANTI-SIGMA-F FACTOR RSBW-RELATED"/>
    <property type="match status" value="1"/>
</dbReference>
<keyword evidence="4" id="KW-0547">Nucleotide-binding</keyword>
<dbReference type="Proteomes" id="UP000269198">
    <property type="component" value="Unassembled WGS sequence"/>
</dbReference>
<keyword evidence="1" id="KW-0723">Serine/threonine-protein kinase</keyword>
<dbReference type="GO" id="GO:0005524">
    <property type="term" value="F:ATP binding"/>
    <property type="evidence" value="ECO:0007669"/>
    <property type="project" value="UniProtKB-KW"/>
</dbReference>
<dbReference type="InterPro" id="IPR050267">
    <property type="entry name" value="Anti-sigma-factor_SerPK"/>
</dbReference>
<proteinExistence type="predicted"/>
<dbReference type="Gene3D" id="3.30.565.10">
    <property type="entry name" value="Histidine kinase-like ATPase, C-terminal domain"/>
    <property type="match status" value="1"/>
</dbReference>
<evidence type="ECO:0000256" key="1">
    <source>
        <dbReference type="ARBA" id="ARBA00022527"/>
    </source>
</evidence>
<dbReference type="AlphaFoldDB" id="A0A3N0E663"/>
<feature type="domain" description="Histidine kinase/HSP90-like ATPase" evidence="3">
    <location>
        <begin position="10"/>
        <end position="137"/>
    </location>
</feature>
<dbReference type="PANTHER" id="PTHR35526:SF3">
    <property type="entry name" value="ANTI-SIGMA-F FACTOR RSBW"/>
    <property type="match status" value="1"/>
</dbReference>
<evidence type="ECO:0000256" key="2">
    <source>
        <dbReference type="SAM" id="MobiDB-lite"/>
    </source>
</evidence>
<protein>
    <submittedName>
        <fullName evidence="4">ATP-binding protein</fullName>
    </submittedName>
</protein>
<dbReference type="CDD" id="cd16936">
    <property type="entry name" value="HATPase_RsbW-like"/>
    <property type="match status" value="1"/>
</dbReference>
<organism evidence="4 5">
    <name type="scientific">Halostreptopolyspora alba</name>
    <dbReference type="NCBI Taxonomy" id="2487137"/>
    <lineage>
        <taxon>Bacteria</taxon>
        <taxon>Bacillati</taxon>
        <taxon>Actinomycetota</taxon>
        <taxon>Actinomycetes</taxon>
        <taxon>Streptosporangiales</taxon>
        <taxon>Nocardiopsidaceae</taxon>
        <taxon>Halostreptopolyspora</taxon>
    </lineage>
</organism>